<reference evidence="1 2" key="1">
    <citation type="submission" date="2017-12" db="EMBL/GenBank/DDBJ databases">
        <title>Comparative genomics of Botrytis spp.</title>
        <authorList>
            <person name="Valero-Jimenez C.A."/>
            <person name="Tapia P."/>
            <person name="Veloso J."/>
            <person name="Silva-Moreno E."/>
            <person name="Staats M."/>
            <person name="Valdes J.H."/>
            <person name="Van Kan J.A.L."/>
        </authorList>
    </citation>
    <scope>NUCLEOTIDE SEQUENCE [LARGE SCALE GENOMIC DNA]</scope>
    <source>
        <strain evidence="1 2">MUCL11595</strain>
    </source>
</reference>
<organism evidence="1 2">
    <name type="scientific">Botryotinia convoluta</name>
    <dbReference type="NCBI Taxonomy" id="54673"/>
    <lineage>
        <taxon>Eukaryota</taxon>
        <taxon>Fungi</taxon>
        <taxon>Dikarya</taxon>
        <taxon>Ascomycota</taxon>
        <taxon>Pezizomycotina</taxon>
        <taxon>Leotiomycetes</taxon>
        <taxon>Helotiales</taxon>
        <taxon>Sclerotiniaceae</taxon>
        <taxon>Botryotinia</taxon>
    </lineage>
</organism>
<dbReference type="Proteomes" id="UP000297527">
    <property type="component" value="Unassembled WGS sequence"/>
</dbReference>
<name>A0A4Z1IP73_9HELO</name>
<keyword evidence="2" id="KW-1185">Reference proteome</keyword>
<gene>
    <name evidence="1" type="ORF">BCON_0014g00370</name>
</gene>
<evidence type="ECO:0000313" key="1">
    <source>
        <dbReference type="EMBL" id="TGO63248.1"/>
    </source>
</evidence>
<accession>A0A4Z1IP73</accession>
<protein>
    <submittedName>
        <fullName evidence="1">Uncharacterized protein</fullName>
    </submittedName>
</protein>
<dbReference type="AlphaFoldDB" id="A0A4Z1IP73"/>
<sequence>MTDIDSTTYCLAANMYELLIEGTANHGYTSDCEFMEPTRHAARDITKIISMRKEGFAHHQARSSRSIIQSCTHTHTMTIYELLEDEGIDASIQC</sequence>
<comment type="caution">
    <text evidence="1">The sequence shown here is derived from an EMBL/GenBank/DDBJ whole genome shotgun (WGS) entry which is preliminary data.</text>
</comment>
<dbReference type="EMBL" id="PQXN01000014">
    <property type="protein sequence ID" value="TGO63248.1"/>
    <property type="molecule type" value="Genomic_DNA"/>
</dbReference>
<evidence type="ECO:0000313" key="2">
    <source>
        <dbReference type="Proteomes" id="UP000297527"/>
    </source>
</evidence>
<proteinExistence type="predicted"/>